<keyword evidence="3" id="KW-0788">Thiol protease</keyword>
<dbReference type="Pfam" id="PF00656">
    <property type="entry name" value="Peptidase_C14"/>
    <property type="match status" value="1"/>
</dbReference>
<reference evidence="6" key="2">
    <citation type="submission" date="2015-01" db="EMBL/GenBank/DDBJ databases">
        <title>Evolutionary Origins and Diversification of the Mycorrhizal Mutualists.</title>
        <authorList>
            <consortium name="DOE Joint Genome Institute"/>
            <consortium name="Mycorrhizal Genomics Consortium"/>
            <person name="Kohler A."/>
            <person name="Kuo A."/>
            <person name="Nagy L.G."/>
            <person name="Floudas D."/>
            <person name="Copeland A."/>
            <person name="Barry K.W."/>
            <person name="Cichocki N."/>
            <person name="Veneault-Fourrey C."/>
            <person name="LaButti K."/>
            <person name="Lindquist E.A."/>
            <person name="Lipzen A."/>
            <person name="Lundell T."/>
            <person name="Morin E."/>
            <person name="Murat C."/>
            <person name="Riley R."/>
            <person name="Ohm R."/>
            <person name="Sun H."/>
            <person name="Tunlid A."/>
            <person name="Henrissat B."/>
            <person name="Grigoriev I.V."/>
            <person name="Hibbett D.S."/>
            <person name="Martin F."/>
        </authorList>
    </citation>
    <scope>NUCLEOTIDE SEQUENCE [LARGE SCALE GENOMIC DNA]</scope>
    <source>
        <strain evidence="6">F 1598</strain>
    </source>
</reference>
<protein>
    <recommendedName>
        <fullName evidence="4">Peptidase C14 caspase domain-containing protein</fullName>
    </recommendedName>
</protein>
<organism evidence="5 6">
    <name type="scientific">Piloderma croceum (strain F 1598)</name>
    <dbReference type="NCBI Taxonomy" id="765440"/>
    <lineage>
        <taxon>Eukaryota</taxon>
        <taxon>Fungi</taxon>
        <taxon>Dikarya</taxon>
        <taxon>Basidiomycota</taxon>
        <taxon>Agaricomycotina</taxon>
        <taxon>Agaricomycetes</taxon>
        <taxon>Agaricomycetidae</taxon>
        <taxon>Atheliales</taxon>
        <taxon>Atheliaceae</taxon>
        <taxon>Piloderma</taxon>
    </lineage>
</organism>
<sequence>MVCLTCLRYSIFTNSSASSDKVILDPTINGSHIHSLNPPRPVAIPPAVPVPNNRSPLYALIIGINNYSNLKKLNGAVSDAKAVKDWLEKGLNVHDSQIRVLLDEQASRSAIIAAFHDVQNDDRIARDEPIFIFYAGHGGELAAPEGWEAGGPGRLIQTMIPQDYGEAMGHEVHSIPDRTIAALIDGIAENKGNNITVVFDCCHAGSLSRDAVNPAIWSKTVSHRSRTVMLEDKLVEDLDRNIWQRKTSAGSKIAAGFVQKGLKSHVLLAACSALQKAREDERGGYFTSAFLALAQKEGVDKLVYSDVLYRMDQILGQDPQCEGHYQNRIFFDAKAPPARRLSYPIQLEDDEYIMSAGFAHGISAGAEFTVYADEASLLTTPLGVLVVSEIRPFSTILKLPQGKPHFALAKPALALQSKIGAKEDIALSVPLDEKLIPVFDALLLQMQGTGPDVRKISLVDNPSLAHLKIDAEEDKVVFSTLDKRVTTYGPSRTFRVNRDVNDILPALRATAHYYDILNRTQSNVIIQEKVQIEVTRLDESCRFPVGPNLYFDDIVDLVVEESTQYGVKITNNTPWDLFPTVFFLNSDFEISVYYQPPTSGSYKLDVPLQANGGTLAIGYGSAGWPPFSCFLTDGYDVNVEFMKLFFTTQFVDLSRIPQSSPFGDDRGTYIPEKEEVEALGITLIPFIQRRYGTT</sequence>
<keyword evidence="6" id="KW-1185">Reference proteome</keyword>
<dbReference type="InterPro" id="IPR011600">
    <property type="entry name" value="Pept_C14_caspase"/>
</dbReference>
<name>A0A0C3FE12_PILCF</name>
<keyword evidence="3" id="KW-0645">Protease</keyword>
<dbReference type="Proteomes" id="UP000054166">
    <property type="component" value="Unassembled WGS sequence"/>
</dbReference>
<keyword evidence="3" id="KW-0378">Hydrolase</keyword>
<dbReference type="GO" id="GO:0005737">
    <property type="term" value="C:cytoplasm"/>
    <property type="evidence" value="ECO:0007669"/>
    <property type="project" value="TreeGrafter"/>
</dbReference>
<dbReference type="HOGENOM" id="CLU_011935_1_0_1"/>
<feature type="domain" description="Peptidase C14 caspase" evidence="4">
    <location>
        <begin position="58"/>
        <end position="316"/>
    </location>
</feature>
<dbReference type="SUPFAM" id="SSF52129">
    <property type="entry name" value="Caspase-like"/>
    <property type="match status" value="1"/>
</dbReference>
<dbReference type="OrthoDB" id="3223806at2759"/>
<proteinExistence type="inferred from homology"/>
<evidence type="ECO:0000256" key="3">
    <source>
        <dbReference type="ARBA" id="ARBA00022807"/>
    </source>
</evidence>
<dbReference type="PANTHER" id="PTHR48104">
    <property type="entry name" value="METACASPASE-4"/>
    <property type="match status" value="1"/>
</dbReference>
<evidence type="ECO:0000313" key="5">
    <source>
        <dbReference type="EMBL" id="KIM78106.1"/>
    </source>
</evidence>
<reference evidence="5 6" key="1">
    <citation type="submission" date="2014-04" db="EMBL/GenBank/DDBJ databases">
        <authorList>
            <consortium name="DOE Joint Genome Institute"/>
            <person name="Kuo A."/>
            <person name="Tarkka M."/>
            <person name="Buscot F."/>
            <person name="Kohler A."/>
            <person name="Nagy L.G."/>
            <person name="Floudas D."/>
            <person name="Copeland A."/>
            <person name="Barry K.W."/>
            <person name="Cichocki N."/>
            <person name="Veneault-Fourrey C."/>
            <person name="LaButti K."/>
            <person name="Lindquist E.A."/>
            <person name="Lipzen A."/>
            <person name="Lundell T."/>
            <person name="Morin E."/>
            <person name="Murat C."/>
            <person name="Sun H."/>
            <person name="Tunlid A."/>
            <person name="Henrissat B."/>
            <person name="Grigoriev I.V."/>
            <person name="Hibbett D.S."/>
            <person name="Martin F."/>
            <person name="Nordberg H.P."/>
            <person name="Cantor M.N."/>
            <person name="Hua S.X."/>
        </authorList>
    </citation>
    <scope>NUCLEOTIDE SEQUENCE [LARGE SCALE GENOMIC DNA]</scope>
    <source>
        <strain evidence="5 6">F 1598</strain>
    </source>
</reference>
<evidence type="ECO:0000256" key="2">
    <source>
        <dbReference type="ARBA" id="ARBA00022703"/>
    </source>
</evidence>
<dbReference type="GO" id="GO:0004197">
    <property type="term" value="F:cysteine-type endopeptidase activity"/>
    <property type="evidence" value="ECO:0007669"/>
    <property type="project" value="InterPro"/>
</dbReference>
<dbReference type="Gene3D" id="3.40.50.1460">
    <property type="match status" value="1"/>
</dbReference>
<evidence type="ECO:0000259" key="4">
    <source>
        <dbReference type="Pfam" id="PF00656"/>
    </source>
</evidence>
<dbReference type="PANTHER" id="PTHR48104:SF30">
    <property type="entry name" value="METACASPASE-1"/>
    <property type="match status" value="1"/>
</dbReference>
<evidence type="ECO:0000256" key="1">
    <source>
        <dbReference type="ARBA" id="ARBA00009005"/>
    </source>
</evidence>
<dbReference type="AlphaFoldDB" id="A0A0C3FE12"/>
<dbReference type="GO" id="GO:0006508">
    <property type="term" value="P:proteolysis"/>
    <property type="evidence" value="ECO:0007669"/>
    <property type="project" value="InterPro"/>
</dbReference>
<dbReference type="InterPro" id="IPR029030">
    <property type="entry name" value="Caspase-like_dom_sf"/>
</dbReference>
<accession>A0A0C3FE12</accession>
<keyword evidence="2" id="KW-0053">Apoptosis</keyword>
<dbReference type="EMBL" id="KN833019">
    <property type="protein sequence ID" value="KIM78106.1"/>
    <property type="molecule type" value="Genomic_DNA"/>
</dbReference>
<dbReference type="InParanoid" id="A0A0C3FE12"/>
<dbReference type="GO" id="GO:0006915">
    <property type="term" value="P:apoptotic process"/>
    <property type="evidence" value="ECO:0007669"/>
    <property type="project" value="UniProtKB-KW"/>
</dbReference>
<comment type="similarity">
    <text evidence="1">Belongs to the peptidase C14B family.</text>
</comment>
<gene>
    <name evidence="5" type="ORF">PILCRDRAFT_603652</name>
</gene>
<evidence type="ECO:0000313" key="6">
    <source>
        <dbReference type="Proteomes" id="UP000054166"/>
    </source>
</evidence>
<dbReference type="InterPro" id="IPR050452">
    <property type="entry name" value="Metacaspase"/>
</dbReference>